<name>A0A1D2YT40_9BACI</name>
<dbReference type="AlphaFoldDB" id="A0A1D2YT40"/>
<dbReference type="InterPro" id="IPR011094">
    <property type="entry name" value="Uncharacterised_LppY/LpqO"/>
</dbReference>
<dbReference type="Proteomes" id="UP000243739">
    <property type="component" value="Unassembled WGS sequence"/>
</dbReference>
<organism evidence="1 2">
    <name type="scientific">Vulcanibacillus modesticaldus</name>
    <dbReference type="NCBI Taxonomy" id="337097"/>
    <lineage>
        <taxon>Bacteria</taxon>
        <taxon>Bacillati</taxon>
        <taxon>Bacillota</taxon>
        <taxon>Bacilli</taxon>
        <taxon>Bacillales</taxon>
        <taxon>Bacillaceae</taxon>
        <taxon>Vulcanibacillus</taxon>
    </lineage>
</organism>
<accession>A0A1D2YT40</accession>
<reference evidence="1 2" key="1">
    <citation type="submission" date="2016-09" db="EMBL/GenBank/DDBJ databases">
        <title>Draft genome sequence for the type strain of Vulcanibacillus modesticaldus BR, a strictly anaerobic, moderately thermophilic, and nitrate-reducing bacterium from deep sea-hydrothermal vents of the Mid-Atlantic Ridge.</title>
        <authorList>
            <person name="Abin C.A."/>
            <person name="Hollibaugh J.T."/>
        </authorList>
    </citation>
    <scope>NUCLEOTIDE SEQUENCE [LARGE SCALE GENOMIC DNA]</scope>
    <source>
        <strain evidence="1 2">BR</strain>
    </source>
</reference>
<proteinExistence type="predicted"/>
<comment type="caution">
    <text evidence="1">The sequence shown here is derived from an EMBL/GenBank/DDBJ whole genome shotgun (WGS) entry which is preliminary data.</text>
</comment>
<dbReference type="EMBL" id="MIJF01000046">
    <property type="protein sequence ID" value="OEF98860.1"/>
    <property type="molecule type" value="Genomic_DNA"/>
</dbReference>
<dbReference type="RefSeq" id="WP_069657196.1">
    <property type="nucleotide sequence ID" value="NZ_MIJF01000046.1"/>
</dbReference>
<dbReference type="Pfam" id="PF07485">
    <property type="entry name" value="DUF1529"/>
    <property type="match status" value="1"/>
</dbReference>
<gene>
    <name evidence="1" type="ORF">BHF71_02735</name>
</gene>
<protein>
    <recommendedName>
        <fullName evidence="3">DUF1259 domain-containing protein</fullName>
    </recommendedName>
</protein>
<evidence type="ECO:0000313" key="2">
    <source>
        <dbReference type="Proteomes" id="UP000243739"/>
    </source>
</evidence>
<evidence type="ECO:0008006" key="3">
    <source>
        <dbReference type="Google" id="ProtNLM"/>
    </source>
</evidence>
<keyword evidence="2" id="KW-1185">Reference proteome</keyword>
<evidence type="ECO:0000313" key="1">
    <source>
        <dbReference type="EMBL" id="OEF98860.1"/>
    </source>
</evidence>
<sequence length="129" mass="15000">MKNKRLCKLFARLLGGSLEMTDEMCSVSKRKNIKVTIFGRRTNSPLVVYHRFSFELIDRKGRALNLGQVVVLKSEIIPFVYQLQKSGIKVSLHNHWLNTNPRLTHIHFQSVDNPIIFALKIRKAMRLIK</sequence>